<dbReference type="SUPFAM" id="SSF55729">
    <property type="entry name" value="Acyl-CoA N-acyltransferases (Nat)"/>
    <property type="match status" value="1"/>
</dbReference>
<dbReference type="InterPro" id="IPR000182">
    <property type="entry name" value="GNAT_dom"/>
</dbReference>
<name>A0ABY9TQR8_9GAMM</name>
<reference evidence="3" key="1">
    <citation type="submission" date="2023-09" db="EMBL/GenBank/DDBJ databases">
        <authorList>
            <person name="Li S."/>
            <person name="Li X."/>
            <person name="Zhang C."/>
            <person name="Zhao Z."/>
        </authorList>
    </citation>
    <scope>NUCLEOTIDE SEQUENCE [LARGE SCALE GENOMIC DNA]</scope>
    <source>
        <strain evidence="3">SQ345</strain>
    </source>
</reference>
<dbReference type="PROSITE" id="PS51186">
    <property type="entry name" value="GNAT"/>
    <property type="match status" value="1"/>
</dbReference>
<dbReference type="Pfam" id="PF13673">
    <property type="entry name" value="Acetyltransf_10"/>
    <property type="match status" value="1"/>
</dbReference>
<evidence type="ECO:0000259" key="1">
    <source>
        <dbReference type="PROSITE" id="PS51186"/>
    </source>
</evidence>
<accession>A0ABY9TQR8</accession>
<feature type="domain" description="N-acetyltransferase" evidence="1">
    <location>
        <begin position="1"/>
        <end position="122"/>
    </location>
</feature>
<dbReference type="Proteomes" id="UP001248581">
    <property type="component" value="Chromosome"/>
</dbReference>
<gene>
    <name evidence="2" type="ORF">RI845_08155</name>
</gene>
<proteinExistence type="predicted"/>
<dbReference type="EMBL" id="CP134146">
    <property type="protein sequence ID" value="WNC70099.1"/>
    <property type="molecule type" value="Genomic_DNA"/>
</dbReference>
<evidence type="ECO:0000313" key="3">
    <source>
        <dbReference type="Proteomes" id="UP001248581"/>
    </source>
</evidence>
<evidence type="ECO:0000313" key="2">
    <source>
        <dbReference type="EMBL" id="WNC70099.1"/>
    </source>
</evidence>
<sequence length="143" mass="16529">MHIQVATKADKSAIKRFYKNNRYSASFMGDDQCFYITHHEEIVACVIVSYSKTTPFLHALVVQQNQQKNGLARQLVAQCQQQFTDIICFANNDLTEFYLKLGFVKSNANRLPANLLDRFQIYSNKNNLLQCYQYLSESASNNR</sequence>
<dbReference type="InterPro" id="IPR016181">
    <property type="entry name" value="Acyl_CoA_acyltransferase"/>
</dbReference>
<dbReference type="Gene3D" id="3.40.630.30">
    <property type="match status" value="1"/>
</dbReference>
<organism evidence="2 3">
    <name type="scientific">Thalassotalea nanhaiensis</name>
    <dbReference type="NCBI Taxonomy" id="3065648"/>
    <lineage>
        <taxon>Bacteria</taxon>
        <taxon>Pseudomonadati</taxon>
        <taxon>Pseudomonadota</taxon>
        <taxon>Gammaproteobacteria</taxon>
        <taxon>Alteromonadales</taxon>
        <taxon>Colwelliaceae</taxon>
        <taxon>Thalassotalea</taxon>
    </lineage>
</organism>
<dbReference type="CDD" id="cd04301">
    <property type="entry name" value="NAT_SF"/>
    <property type="match status" value="1"/>
</dbReference>
<protein>
    <submittedName>
        <fullName evidence="2">GNAT family N-acetyltransferase</fullName>
    </submittedName>
</protein>
<dbReference type="RefSeq" id="WP_348389240.1">
    <property type="nucleotide sequence ID" value="NZ_CP134146.1"/>
</dbReference>
<keyword evidence="3" id="KW-1185">Reference proteome</keyword>